<protein>
    <recommendedName>
        <fullName evidence="5">Protein tweety homolog</fullName>
    </recommendedName>
</protein>
<gene>
    <name evidence="3" type="ORF">LOTGIDRAFT_160244</name>
</gene>
<keyword evidence="2" id="KW-0732">Signal</keyword>
<dbReference type="HOGENOM" id="CLU_1679931_0_0_1"/>
<keyword evidence="1" id="KW-0472">Membrane</keyword>
<keyword evidence="4" id="KW-1185">Reference proteome</keyword>
<name>V3ZVZ9_LOTGI</name>
<dbReference type="KEGG" id="lgi:LOTGIDRAFT_160244"/>
<dbReference type="AlphaFoldDB" id="V3ZVZ9"/>
<evidence type="ECO:0000256" key="1">
    <source>
        <dbReference type="SAM" id="Phobius"/>
    </source>
</evidence>
<keyword evidence="1" id="KW-0812">Transmembrane</keyword>
<feature type="transmembrane region" description="Helical" evidence="1">
    <location>
        <begin position="35"/>
        <end position="60"/>
    </location>
</feature>
<feature type="chain" id="PRO_5004716354" description="Protein tweety homolog" evidence="2">
    <location>
        <begin position="20"/>
        <end position="157"/>
    </location>
</feature>
<keyword evidence="1" id="KW-1133">Transmembrane helix</keyword>
<evidence type="ECO:0000313" key="4">
    <source>
        <dbReference type="Proteomes" id="UP000030746"/>
    </source>
</evidence>
<reference evidence="3 4" key="1">
    <citation type="journal article" date="2013" name="Nature">
        <title>Insights into bilaterian evolution from three spiralian genomes.</title>
        <authorList>
            <person name="Simakov O."/>
            <person name="Marletaz F."/>
            <person name="Cho S.J."/>
            <person name="Edsinger-Gonzales E."/>
            <person name="Havlak P."/>
            <person name="Hellsten U."/>
            <person name="Kuo D.H."/>
            <person name="Larsson T."/>
            <person name="Lv J."/>
            <person name="Arendt D."/>
            <person name="Savage R."/>
            <person name="Osoegawa K."/>
            <person name="de Jong P."/>
            <person name="Grimwood J."/>
            <person name="Chapman J.A."/>
            <person name="Shapiro H."/>
            <person name="Aerts A."/>
            <person name="Otillar R.P."/>
            <person name="Terry A.Y."/>
            <person name="Boore J.L."/>
            <person name="Grigoriev I.V."/>
            <person name="Lindberg D.R."/>
            <person name="Seaver E.C."/>
            <person name="Weisblat D.A."/>
            <person name="Putnam N.H."/>
            <person name="Rokhsar D.S."/>
        </authorList>
    </citation>
    <scope>NUCLEOTIDE SEQUENCE [LARGE SCALE GENOMIC DNA]</scope>
</reference>
<dbReference type="Proteomes" id="UP000030746">
    <property type="component" value="Unassembled WGS sequence"/>
</dbReference>
<evidence type="ECO:0008006" key="5">
    <source>
        <dbReference type="Google" id="ProtNLM"/>
    </source>
</evidence>
<sequence>MIWEILSILASLCFQGYEAQFDNDHDVSDSSPSRYIGVFAGIFGGTFILFILLQIIIICCCSKCNARKERVAAPDRSDNVSYISGQEMATYPRPRAYVPPSTGFEPPSMGFGLHPTGYLAPSTGFGLQPTGFDLCNDQGPGISEQSYKNRQAIPASY</sequence>
<evidence type="ECO:0000313" key="3">
    <source>
        <dbReference type="EMBL" id="ESO95693.1"/>
    </source>
</evidence>
<accession>V3ZVZ9</accession>
<feature type="signal peptide" evidence="2">
    <location>
        <begin position="1"/>
        <end position="19"/>
    </location>
</feature>
<dbReference type="EMBL" id="KB201611">
    <property type="protein sequence ID" value="ESO95693.1"/>
    <property type="molecule type" value="Genomic_DNA"/>
</dbReference>
<dbReference type="CTD" id="20238337"/>
<dbReference type="GeneID" id="20238337"/>
<organism evidence="3 4">
    <name type="scientific">Lottia gigantea</name>
    <name type="common">Giant owl limpet</name>
    <dbReference type="NCBI Taxonomy" id="225164"/>
    <lineage>
        <taxon>Eukaryota</taxon>
        <taxon>Metazoa</taxon>
        <taxon>Spiralia</taxon>
        <taxon>Lophotrochozoa</taxon>
        <taxon>Mollusca</taxon>
        <taxon>Gastropoda</taxon>
        <taxon>Patellogastropoda</taxon>
        <taxon>Lottioidea</taxon>
        <taxon>Lottiidae</taxon>
        <taxon>Lottia</taxon>
    </lineage>
</organism>
<evidence type="ECO:0000256" key="2">
    <source>
        <dbReference type="SAM" id="SignalP"/>
    </source>
</evidence>
<dbReference type="RefSeq" id="XP_009053546.1">
    <property type="nucleotide sequence ID" value="XM_009055298.1"/>
</dbReference>
<proteinExistence type="predicted"/>